<dbReference type="PANTHER" id="PTHR30146:SF154">
    <property type="entry name" value="TRANSCRIPTION REGULATOR, MEMBER OF GALR FAMILY"/>
    <property type="match status" value="1"/>
</dbReference>
<evidence type="ECO:0000313" key="5">
    <source>
        <dbReference type="EMBL" id="MBE0348326.1"/>
    </source>
</evidence>
<dbReference type="Pfam" id="PF00356">
    <property type="entry name" value="LacI"/>
    <property type="match status" value="1"/>
</dbReference>
<accession>A0A8I0MZZ0</accession>
<dbReference type="Gene3D" id="3.40.50.2300">
    <property type="match status" value="2"/>
</dbReference>
<evidence type="ECO:0000256" key="1">
    <source>
        <dbReference type="ARBA" id="ARBA00023015"/>
    </source>
</evidence>
<dbReference type="RefSeq" id="WP_147391417.1">
    <property type="nucleotide sequence ID" value="NZ_AQHF01000033.1"/>
</dbReference>
<evidence type="ECO:0000313" key="6">
    <source>
        <dbReference type="Proteomes" id="UP000660708"/>
    </source>
</evidence>
<gene>
    <name evidence="5" type="primary">lacI</name>
    <name evidence="5" type="ORF">PPEP_b0024</name>
</gene>
<dbReference type="PANTHER" id="PTHR30146">
    <property type="entry name" value="LACI-RELATED TRANSCRIPTIONAL REPRESSOR"/>
    <property type="match status" value="1"/>
</dbReference>
<dbReference type="CDD" id="cd01392">
    <property type="entry name" value="HTH_LacI"/>
    <property type="match status" value="1"/>
</dbReference>
<dbReference type="PROSITE" id="PS00356">
    <property type="entry name" value="HTH_LACI_1"/>
    <property type="match status" value="1"/>
</dbReference>
<dbReference type="InterPro" id="IPR028082">
    <property type="entry name" value="Peripla_BP_I"/>
</dbReference>
<feature type="domain" description="HTH lacI-type" evidence="4">
    <location>
        <begin position="10"/>
        <end position="64"/>
    </location>
</feature>
<keyword evidence="6" id="KW-1185">Reference proteome</keyword>
<dbReference type="SMART" id="SM00354">
    <property type="entry name" value="HTH_LACI"/>
    <property type="match status" value="1"/>
</dbReference>
<organism evidence="5 6">
    <name type="scientific">Pseudoalteromonas peptidolytica F12-50-A1</name>
    <dbReference type="NCBI Taxonomy" id="1315280"/>
    <lineage>
        <taxon>Bacteria</taxon>
        <taxon>Pseudomonadati</taxon>
        <taxon>Pseudomonadota</taxon>
        <taxon>Gammaproteobacteria</taxon>
        <taxon>Alteromonadales</taxon>
        <taxon>Pseudoalteromonadaceae</taxon>
        <taxon>Pseudoalteromonas</taxon>
    </lineage>
</organism>
<dbReference type="AlphaFoldDB" id="A0A8I0MZZ0"/>
<comment type="caution">
    <text evidence="5">The sequence shown here is derived from an EMBL/GenBank/DDBJ whole genome shotgun (WGS) entry which is preliminary data.</text>
</comment>
<evidence type="ECO:0000256" key="2">
    <source>
        <dbReference type="ARBA" id="ARBA00023125"/>
    </source>
</evidence>
<evidence type="ECO:0000259" key="4">
    <source>
        <dbReference type="PROSITE" id="PS50932"/>
    </source>
</evidence>
<reference evidence="5 6" key="1">
    <citation type="submission" date="2015-06" db="EMBL/GenBank/DDBJ databases">
        <title>Genome sequence of Pseudoalteromonas peptidolytica.</title>
        <authorList>
            <person name="Xie B.-B."/>
            <person name="Rong J.-C."/>
            <person name="Qin Q.-L."/>
            <person name="Zhang Y.-Z."/>
        </authorList>
    </citation>
    <scope>NUCLEOTIDE SEQUENCE [LARGE SCALE GENOMIC DNA]</scope>
    <source>
        <strain evidence="5 6">F12-50-A1</strain>
    </source>
</reference>
<dbReference type="Pfam" id="PF13377">
    <property type="entry name" value="Peripla_BP_3"/>
    <property type="match status" value="1"/>
</dbReference>
<sequence length="342" mass="37817">MKNDKKRANVTIFDVAKEAQVSKSTVSLVLTKSEKVSDKSKAKVLHAIEKLGYVYNREAAALRSKRTNLVALVMNDLTCPLCAQLAVELEKQVYTLGMVPMLVSTNECIERQQQAVQAFKEYNVSAFIMIPAKGTSRQWLDNLYDSGFLVITIMREIAFAKAPSILPDNKKGAHLATSHLIEVGARHIAALGEQDCFEYQAKLAGFQSALTSHHVKHQATVIDVQNNRRAGKKAFKQLIETHRNIDAVMCFSDFIAYGVVDTMREIGLSPGRDIKVIGFNDFADSQFMTPSLSSVKIDINEICRRTCQTLSEQLSGTTPAATTIVDVTLQLRDSSQICEIGV</sequence>
<dbReference type="Proteomes" id="UP000660708">
    <property type="component" value="Unassembled WGS sequence"/>
</dbReference>
<dbReference type="GO" id="GO:0003700">
    <property type="term" value="F:DNA-binding transcription factor activity"/>
    <property type="evidence" value="ECO:0007669"/>
    <property type="project" value="TreeGrafter"/>
</dbReference>
<dbReference type="InterPro" id="IPR000843">
    <property type="entry name" value="HTH_LacI"/>
</dbReference>
<protein>
    <submittedName>
        <fullName evidence="5">LacI family transcriptional regulator</fullName>
    </submittedName>
</protein>
<dbReference type="SUPFAM" id="SSF53822">
    <property type="entry name" value="Periplasmic binding protein-like I"/>
    <property type="match status" value="1"/>
</dbReference>
<proteinExistence type="predicted"/>
<keyword evidence="2" id="KW-0238">DNA-binding</keyword>
<name>A0A8I0MZZ0_9GAMM</name>
<dbReference type="InterPro" id="IPR010982">
    <property type="entry name" value="Lambda_DNA-bd_dom_sf"/>
</dbReference>
<keyword evidence="1" id="KW-0805">Transcription regulation</keyword>
<evidence type="ECO:0000256" key="3">
    <source>
        <dbReference type="ARBA" id="ARBA00023163"/>
    </source>
</evidence>
<dbReference type="PROSITE" id="PS50932">
    <property type="entry name" value="HTH_LACI_2"/>
    <property type="match status" value="1"/>
</dbReference>
<dbReference type="Gene3D" id="1.10.260.40">
    <property type="entry name" value="lambda repressor-like DNA-binding domains"/>
    <property type="match status" value="1"/>
</dbReference>
<dbReference type="SUPFAM" id="SSF47413">
    <property type="entry name" value="lambda repressor-like DNA-binding domains"/>
    <property type="match status" value="1"/>
</dbReference>
<dbReference type="GO" id="GO:0000976">
    <property type="term" value="F:transcription cis-regulatory region binding"/>
    <property type="evidence" value="ECO:0007669"/>
    <property type="project" value="TreeGrafter"/>
</dbReference>
<dbReference type="EMBL" id="AQHF01000033">
    <property type="protein sequence ID" value="MBE0348326.1"/>
    <property type="molecule type" value="Genomic_DNA"/>
</dbReference>
<dbReference type="InterPro" id="IPR046335">
    <property type="entry name" value="LacI/GalR-like_sensor"/>
</dbReference>
<keyword evidence="3" id="KW-0804">Transcription</keyword>